<dbReference type="EMBL" id="JAAKZV010000205">
    <property type="protein sequence ID" value="NGN68442.1"/>
    <property type="molecule type" value="Genomic_DNA"/>
</dbReference>
<dbReference type="Pfam" id="PF19746">
    <property type="entry name" value="DUF6233"/>
    <property type="match status" value="2"/>
</dbReference>
<evidence type="ECO:0000313" key="3">
    <source>
        <dbReference type="Proteomes" id="UP000481583"/>
    </source>
</evidence>
<dbReference type="AlphaFoldDB" id="A0A6G4U8W1"/>
<dbReference type="RefSeq" id="WP_165242397.1">
    <property type="nucleotide sequence ID" value="NZ_JAAKZV010000205.1"/>
</dbReference>
<evidence type="ECO:0000313" key="2">
    <source>
        <dbReference type="EMBL" id="NGN68442.1"/>
    </source>
</evidence>
<reference evidence="2 3" key="1">
    <citation type="submission" date="2020-02" db="EMBL/GenBank/DDBJ databases">
        <title>Whole-genome analyses of novel actinobacteria.</title>
        <authorList>
            <person name="Sahin N."/>
        </authorList>
    </citation>
    <scope>NUCLEOTIDE SEQUENCE [LARGE SCALE GENOMIC DNA]</scope>
    <source>
        <strain evidence="2 3">A7024</strain>
    </source>
</reference>
<protein>
    <submittedName>
        <fullName evidence="2">Uncharacterized protein</fullName>
    </submittedName>
</protein>
<dbReference type="InterPro" id="IPR046200">
    <property type="entry name" value="DUF6233"/>
</dbReference>
<keyword evidence="3" id="KW-1185">Reference proteome</keyword>
<sequence>MFHPRLPKDIDQLRLLEFYLSLQLGAVRERIEQLNYDPTRRPPADSYRIQHIPAPGQLPGRGVLHRDDCPVTSPAGESGGFTAAAARDALIDTHTPVTPCEICRPETELIDELRPAGATAPGVFLLQKHRKHDGRPQRYTLHTVTCVVTDGERLTAERASAALHRPEVAECSGCSPARQLQRQDRTATGTER</sequence>
<gene>
    <name evidence="2" type="ORF">G5C51_31665</name>
</gene>
<accession>A0A6G4U8W1</accession>
<feature type="compositionally biased region" description="Basic and acidic residues" evidence="1">
    <location>
        <begin position="181"/>
        <end position="192"/>
    </location>
</feature>
<organism evidence="2 3">
    <name type="scientific">Streptomyces coryli</name>
    <dbReference type="NCBI Taxonomy" id="1128680"/>
    <lineage>
        <taxon>Bacteria</taxon>
        <taxon>Bacillati</taxon>
        <taxon>Actinomycetota</taxon>
        <taxon>Actinomycetes</taxon>
        <taxon>Kitasatosporales</taxon>
        <taxon>Streptomycetaceae</taxon>
        <taxon>Streptomyces</taxon>
    </lineage>
</organism>
<dbReference type="Proteomes" id="UP000481583">
    <property type="component" value="Unassembled WGS sequence"/>
</dbReference>
<comment type="caution">
    <text evidence="2">The sequence shown here is derived from an EMBL/GenBank/DDBJ whole genome shotgun (WGS) entry which is preliminary data.</text>
</comment>
<feature type="region of interest" description="Disordered" evidence="1">
    <location>
        <begin position="171"/>
        <end position="192"/>
    </location>
</feature>
<proteinExistence type="predicted"/>
<name>A0A6G4U8W1_9ACTN</name>
<evidence type="ECO:0000256" key="1">
    <source>
        <dbReference type="SAM" id="MobiDB-lite"/>
    </source>
</evidence>